<dbReference type="Proteomes" id="UP000078560">
    <property type="component" value="Unassembled WGS sequence"/>
</dbReference>
<name>A0A1A8WVI7_PLAOA</name>
<dbReference type="EMBL" id="FLQU01002196">
    <property type="protein sequence ID" value="SBS95889.1"/>
    <property type="molecule type" value="Genomic_DNA"/>
</dbReference>
<organism evidence="1 2">
    <name type="scientific">Plasmodium ovale curtisi</name>
    <dbReference type="NCBI Taxonomy" id="864141"/>
    <lineage>
        <taxon>Eukaryota</taxon>
        <taxon>Sar</taxon>
        <taxon>Alveolata</taxon>
        <taxon>Apicomplexa</taxon>
        <taxon>Aconoidasida</taxon>
        <taxon>Haemosporida</taxon>
        <taxon>Plasmodiidae</taxon>
        <taxon>Plasmodium</taxon>
        <taxon>Plasmodium (Plasmodium)</taxon>
    </lineage>
</organism>
<evidence type="ECO:0000313" key="2">
    <source>
        <dbReference type="Proteomes" id="UP000078560"/>
    </source>
</evidence>
<reference evidence="2" key="1">
    <citation type="submission" date="2016-05" db="EMBL/GenBank/DDBJ databases">
        <authorList>
            <person name="Naeem Raeece"/>
        </authorList>
    </citation>
    <scope>NUCLEOTIDE SEQUENCE [LARGE SCALE GENOMIC DNA]</scope>
</reference>
<evidence type="ECO:0000313" key="1">
    <source>
        <dbReference type="EMBL" id="SBS95889.1"/>
    </source>
</evidence>
<protein>
    <submittedName>
        <fullName evidence="1">PIR Superfamily Protein</fullName>
    </submittedName>
</protein>
<gene>
    <name evidence="1" type="ORF">POVCU2_0099530</name>
</gene>
<proteinExistence type="predicted"/>
<accession>A0A1A8WVI7</accession>
<dbReference type="AlphaFoldDB" id="A0A1A8WVI7"/>
<sequence>MTNGEPDYDIFENSEDYFQNETLINLSDHSHNANFCYVSENSDFLSNSYLLNLCKNFVIFLEKLQDKYANDTTKYSKYREYLNFWLTYKLTATGKPNDYISKFYEFIQNNYEAFPQDGELKRKIYHIKGMRFNNMSILYELYKLYYEIKVKSQEKCPNFREKFIEYYNLALQKCYFDDENLCNPLEKFKRFYDQNRSERLPLCSIQGLPILPNFVTPKPLDKINFKDKIAYHLSKLSKKQNEETHSNISNTLYPNLVKFLSFNYNMLLYSDKKEKRDNMMKILYEFIKFCNESNTITFPDSLIERFSKSLYNKQISRVPIINSFIKEFFENYYKHNEYEYGEIYEACSTNKSSPLSASYCTVYDKCNQVLGTDLFKIKDNIQEYLEYKETRAQELSAQSSKETLFQIKEDDSVSSNTTPINVGVGVGALFTLSFLYKFTPIGSLVNRTFLNRGNSMHNYDEENGHYFLDHNADSHNYLPQNGGINMGYNAA</sequence>